<dbReference type="GO" id="GO:0022627">
    <property type="term" value="C:cytosolic small ribosomal subunit"/>
    <property type="evidence" value="ECO:0007669"/>
    <property type="project" value="TreeGrafter"/>
</dbReference>
<dbReference type="HAMAP" id="MF_00485">
    <property type="entry name" value="Ribosomal_eS4"/>
    <property type="match status" value="1"/>
</dbReference>
<dbReference type="Pfam" id="PF08071">
    <property type="entry name" value="RS4NT"/>
    <property type="match status" value="1"/>
</dbReference>
<accession>A0A177EB92</accession>
<dbReference type="InterPro" id="IPR014722">
    <property type="entry name" value="Rib_uL2_dom2"/>
</dbReference>
<comment type="caution">
    <text evidence="8">The sequence shown here is derived from an EMBL/GenBank/DDBJ whole genome shotgun (WGS) entry which is preliminary data.</text>
</comment>
<dbReference type="OrthoDB" id="1109245at2759"/>
<evidence type="ECO:0000313" key="9">
    <source>
        <dbReference type="Proteomes" id="UP000185944"/>
    </source>
</evidence>
<keyword evidence="5 6" id="KW-0687">Ribonucleoprotein</keyword>
<proteinExistence type="inferred from homology"/>
<dbReference type="InterPro" id="IPR041982">
    <property type="entry name" value="Ribosomal_eS4_KOW"/>
</dbReference>
<protein>
    <recommendedName>
        <fullName evidence="6">40S ribosomal protein S4</fullName>
    </recommendedName>
</protein>
<reference evidence="8 9" key="1">
    <citation type="submission" date="2016-02" db="EMBL/GenBank/DDBJ databases">
        <title>Discovery of a natural microsporidian pathogen with a broad tissue tropism in Caenorhabditis elegans.</title>
        <authorList>
            <person name="Luallen R.J."/>
            <person name="Reinke A.W."/>
            <person name="Tong L."/>
            <person name="Botts M.R."/>
            <person name="Felix M.-A."/>
            <person name="Troemel E.R."/>
        </authorList>
    </citation>
    <scope>NUCLEOTIDE SEQUENCE [LARGE SCALE GENOMIC DNA]</scope>
    <source>
        <strain evidence="8 9">JUm2807</strain>
    </source>
</reference>
<dbReference type="Pfam" id="PF16121">
    <property type="entry name" value="40S_S4_C"/>
    <property type="match status" value="1"/>
</dbReference>
<evidence type="ECO:0000256" key="4">
    <source>
        <dbReference type="ARBA" id="ARBA00022980"/>
    </source>
</evidence>
<comment type="similarity">
    <text evidence="1 6">Belongs to the eukaryotic ribosomal protein eS4 family.</text>
</comment>
<dbReference type="SMART" id="SM00363">
    <property type="entry name" value="S4"/>
    <property type="match status" value="1"/>
</dbReference>
<dbReference type="InterPro" id="IPR036986">
    <property type="entry name" value="S4_RNA-bd_sf"/>
</dbReference>
<dbReference type="Gene3D" id="2.30.30.30">
    <property type="match status" value="1"/>
</dbReference>
<dbReference type="PIRSF" id="PIRSF002116">
    <property type="entry name" value="Ribosomal_S4"/>
    <property type="match status" value="1"/>
</dbReference>
<dbReference type="AlphaFoldDB" id="A0A177EB92"/>
<sequence length="277" mass="31481">MVRGPRKHLKRLNAPKSWMLDKLGGTFAPRPRCGPHKLTESLPLCLIVRRKLSFAQNTKEVEYIIKNRAIVVDGKVRTDKNYPAGFMDVVSIPKIHEHYRILYNVSKKFCLQKITQEEAKFKLCKVVAKRMENKGILTIHTNDGRTIKYADPEIKIGDTVKFDLEKQEMTEVYKFAVGQTGFAFRGKNIGCSGIIREFNNHAGGIFMVALEDLNGRNFLTRADNIMVIGSNGESLITLTKERGIKTSAFMQSNFIYGELKSQEENENDLSSEESDEE</sequence>
<name>A0A177EB92_9MICR</name>
<feature type="domain" description="RNA-binding S4" evidence="7">
    <location>
        <begin position="44"/>
        <end position="107"/>
    </location>
</feature>
<dbReference type="PANTHER" id="PTHR11581:SF0">
    <property type="entry name" value="SMALL RIBOSOMAL SUBUNIT PROTEIN ES4"/>
    <property type="match status" value="1"/>
</dbReference>
<dbReference type="InterPro" id="IPR018199">
    <property type="entry name" value="Ribosomal_eS4_N_CS"/>
</dbReference>
<gene>
    <name evidence="8" type="ORF">NEDG_01278</name>
</gene>
<dbReference type="GO" id="GO:0003735">
    <property type="term" value="F:structural constituent of ribosome"/>
    <property type="evidence" value="ECO:0007669"/>
    <property type="project" value="UniProtKB-UniRule"/>
</dbReference>
<dbReference type="Proteomes" id="UP000185944">
    <property type="component" value="Unassembled WGS sequence"/>
</dbReference>
<evidence type="ECO:0000259" key="7">
    <source>
        <dbReference type="SMART" id="SM00363"/>
    </source>
</evidence>
<dbReference type="EMBL" id="LTDL01000041">
    <property type="protein sequence ID" value="OAG29205.1"/>
    <property type="molecule type" value="Genomic_DNA"/>
</dbReference>
<evidence type="ECO:0000256" key="6">
    <source>
        <dbReference type="PIRNR" id="PIRNR002116"/>
    </source>
</evidence>
<organism evidence="8 9">
    <name type="scientific">Nematocida displodere</name>
    <dbReference type="NCBI Taxonomy" id="1805483"/>
    <lineage>
        <taxon>Eukaryota</taxon>
        <taxon>Fungi</taxon>
        <taxon>Fungi incertae sedis</taxon>
        <taxon>Microsporidia</taxon>
        <taxon>Nematocida</taxon>
    </lineage>
</organism>
<evidence type="ECO:0000313" key="8">
    <source>
        <dbReference type="EMBL" id="OAG29205.1"/>
    </source>
</evidence>
<dbReference type="InterPro" id="IPR013843">
    <property type="entry name" value="Ribosomal_eS4_N"/>
</dbReference>
<keyword evidence="9" id="KW-1185">Reference proteome</keyword>
<dbReference type="InterPro" id="IPR013845">
    <property type="entry name" value="Ribosomal_eS4_central_region"/>
</dbReference>
<dbReference type="PANTHER" id="PTHR11581">
    <property type="entry name" value="30S/40S RIBOSOMAL PROTEIN S4"/>
    <property type="match status" value="1"/>
</dbReference>
<evidence type="ECO:0000256" key="2">
    <source>
        <dbReference type="ARBA" id="ARBA00022730"/>
    </source>
</evidence>
<dbReference type="InterPro" id="IPR002942">
    <property type="entry name" value="S4_RNA-bd"/>
</dbReference>
<dbReference type="FunFam" id="3.10.290.10:FF:000002">
    <property type="entry name" value="40S ribosomal protein S4"/>
    <property type="match status" value="1"/>
</dbReference>
<dbReference type="VEuPathDB" id="MicrosporidiaDB:NEDG_01278"/>
<evidence type="ECO:0000256" key="1">
    <source>
        <dbReference type="ARBA" id="ARBA00007500"/>
    </source>
</evidence>
<evidence type="ECO:0000256" key="3">
    <source>
        <dbReference type="ARBA" id="ARBA00022884"/>
    </source>
</evidence>
<keyword evidence="3 6" id="KW-0694">RNA-binding</keyword>
<dbReference type="Gene3D" id="2.40.50.740">
    <property type="match status" value="1"/>
</dbReference>
<dbReference type="Gene3D" id="3.10.290.10">
    <property type="entry name" value="RNA-binding S4 domain"/>
    <property type="match status" value="1"/>
</dbReference>
<dbReference type="PROSITE" id="PS50889">
    <property type="entry name" value="S4"/>
    <property type="match status" value="1"/>
</dbReference>
<dbReference type="STRING" id="1805483.A0A177EB92"/>
<dbReference type="GeneID" id="93647628"/>
<dbReference type="Pfam" id="PF00900">
    <property type="entry name" value="Ribosomal_S4e"/>
    <property type="match status" value="1"/>
</dbReference>
<dbReference type="CDD" id="cd06087">
    <property type="entry name" value="KOW_RPS4"/>
    <property type="match status" value="1"/>
</dbReference>
<keyword evidence="4 6" id="KW-0689">Ribosomal protein</keyword>
<dbReference type="InterPro" id="IPR000876">
    <property type="entry name" value="Ribosomal_eS4"/>
</dbReference>
<dbReference type="GO" id="GO:0006412">
    <property type="term" value="P:translation"/>
    <property type="evidence" value="ECO:0007669"/>
    <property type="project" value="InterPro"/>
</dbReference>
<dbReference type="RefSeq" id="XP_067543884.1">
    <property type="nucleotide sequence ID" value="XM_067688696.1"/>
</dbReference>
<evidence type="ECO:0000256" key="5">
    <source>
        <dbReference type="ARBA" id="ARBA00023274"/>
    </source>
</evidence>
<dbReference type="InterPro" id="IPR038237">
    <property type="entry name" value="Ribosomal_eS4_central_sf"/>
</dbReference>
<dbReference type="CDD" id="cd00165">
    <property type="entry name" value="S4"/>
    <property type="match status" value="1"/>
</dbReference>
<keyword evidence="2 6" id="KW-0699">rRNA-binding</keyword>
<dbReference type="PROSITE" id="PS00528">
    <property type="entry name" value="RIBOSOMAL_S4E"/>
    <property type="match status" value="1"/>
</dbReference>
<dbReference type="GO" id="GO:0019843">
    <property type="term" value="F:rRNA binding"/>
    <property type="evidence" value="ECO:0007669"/>
    <property type="project" value="UniProtKB-UniRule"/>
</dbReference>
<dbReference type="InterPro" id="IPR032277">
    <property type="entry name" value="Ribosomal_eS4_C"/>
</dbReference>